<dbReference type="Gene3D" id="3.40.50.450">
    <property type="match status" value="1"/>
</dbReference>
<name>A0A7C1CV01_9BACT</name>
<reference evidence="1" key="1">
    <citation type="journal article" date="2020" name="mSystems">
        <title>Genome- and Community-Level Interaction Insights into Carbon Utilization and Element Cycling Functions of Hydrothermarchaeota in Hydrothermal Sediment.</title>
        <authorList>
            <person name="Zhou Z."/>
            <person name="Liu Y."/>
            <person name="Xu W."/>
            <person name="Pan J."/>
            <person name="Luo Z.H."/>
            <person name="Li M."/>
        </authorList>
    </citation>
    <scope>NUCLEOTIDE SEQUENCE [LARGE SCALE GENOMIC DNA]</scope>
    <source>
        <strain evidence="1">SpSt-1179</strain>
    </source>
</reference>
<evidence type="ECO:0008006" key="2">
    <source>
        <dbReference type="Google" id="ProtNLM"/>
    </source>
</evidence>
<sequence>MRLAAFVASKYAETMSFERFRENAVPALKNIVGYTALDGVRLSWEERGQSNIYLSAPDFPSIDIGPLEELNDCLIYHNFRTHLPIRENGLASDSFSEEEQLSLFFKDIELLDSCDLLIAVLLYNDPGTLVELGMFKHSGKPTIVYDPFGYCNNLFLKYTPDYLCKSLEEVVKSTYLCLRRR</sequence>
<gene>
    <name evidence="1" type="ORF">ENN47_05860</name>
</gene>
<dbReference type="InterPro" id="IPR007710">
    <property type="entry name" value="Nucleoside_deoxyribTrfase"/>
</dbReference>
<accession>A0A7C1CV01</accession>
<dbReference type="AlphaFoldDB" id="A0A7C1CV01"/>
<protein>
    <recommendedName>
        <fullName evidence="2">Nucleoside 2-deoxyribosyltransferase</fullName>
    </recommendedName>
</protein>
<organism evidence="1">
    <name type="scientific">Mesotoga infera</name>
    <dbReference type="NCBI Taxonomy" id="1236046"/>
    <lineage>
        <taxon>Bacteria</taxon>
        <taxon>Thermotogati</taxon>
        <taxon>Thermotogota</taxon>
        <taxon>Thermotogae</taxon>
        <taxon>Kosmotogales</taxon>
        <taxon>Kosmotogaceae</taxon>
        <taxon>Mesotoga</taxon>
    </lineage>
</organism>
<evidence type="ECO:0000313" key="1">
    <source>
        <dbReference type="EMBL" id="HDP77698.1"/>
    </source>
</evidence>
<comment type="caution">
    <text evidence="1">The sequence shown here is derived from an EMBL/GenBank/DDBJ whole genome shotgun (WGS) entry which is preliminary data.</text>
</comment>
<dbReference type="SUPFAM" id="SSF52309">
    <property type="entry name" value="N-(deoxy)ribosyltransferase-like"/>
    <property type="match status" value="1"/>
</dbReference>
<proteinExistence type="predicted"/>
<dbReference type="Proteomes" id="UP000886198">
    <property type="component" value="Unassembled WGS sequence"/>
</dbReference>
<dbReference type="Pfam" id="PF05014">
    <property type="entry name" value="Nuc_deoxyrib_tr"/>
    <property type="match status" value="1"/>
</dbReference>
<dbReference type="EMBL" id="DSBT01000167">
    <property type="protein sequence ID" value="HDP77698.1"/>
    <property type="molecule type" value="Genomic_DNA"/>
</dbReference>